<keyword evidence="7 8" id="KW-0472">Membrane</keyword>
<dbReference type="EMBL" id="JAYWIO010000001">
    <property type="protein sequence ID" value="KAK7291635.1"/>
    <property type="molecule type" value="Genomic_DNA"/>
</dbReference>
<keyword evidence="12" id="KW-1185">Reference proteome</keyword>
<keyword evidence="5 8" id="KW-0812">Transmembrane</keyword>
<accession>A0AAN9PAK7</accession>
<dbReference type="Pfam" id="PF04535">
    <property type="entry name" value="CASP_dom"/>
    <property type="match status" value="1"/>
</dbReference>
<feature type="region of interest" description="Disordered" evidence="9">
    <location>
        <begin position="1"/>
        <end position="158"/>
    </location>
</feature>
<comment type="subunit">
    <text evidence="3 8">Homodimer and heterodimers.</text>
</comment>
<feature type="compositionally biased region" description="Polar residues" evidence="9">
    <location>
        <begin position="1"/>
        <end position="19"/>
    </location>
</feature>
<dbReference type="PANTHER" id="PTHR33573:SF55">
    <property type="entry name" value="CASP-LIKE PROTEIN"/>
    <property type="match status" value="1"/>
</dbReference>
<feature type="transmembrane region" description="Helical" evidence="8">
    <location>
        <begin position="249"/>
        <end position="265"/>
    </location>
</feature>
<comment type="subcellular location">
    <subcellularLocation>
        <location evidence="1 8">Cell membrane</location>
        <topology evidence="1 8">Multi-pass membrane protein</topology>
    </subcellularLocation>
</comment>
<feature type="transmembrane region" description="Helical" evidence="8">
    <location>
        <begin position="285"/>
        <end position="306"/>
    </location>
</feature>
<gene>
    <name evidence="11" type="ORF">RIF29_06941</name>
</gene>
<dbReference type="Proteomes" id="UP001372338">
    <property type="component" value="Unassembled WGS sequence"/>
</dbReference>
<name>A0AAN9PAK7_CROPI</name>
<proteinExistence type="inferred from homology"/>
<keyword evidence="6 8" id="KW-1133">Transmembrane helix</keyword>
<evidence type="ECO:0000256" key="3">
    <source>
        <dbReference type="ARBA" id="ARBA00011489"/>
    </source>
</evidence>
<dbReference type="InterPro" id="IPR006702">
    <property type="entry name" value="CASP_dom"/>
</dbReference>
<evidence type="ECO:0000259" key="10">
    <source>
        <dbReference type="Pfam" id="PF04535"/>
    </source>
</evidence>
<reference evidence="11 12" key="1">
    <citation type="submission" date="2024-01" db="EMBL/GenBank/DDBJ databases">
        <title>The genomes of 5 underutilized Papilionoideae crops provide insights into root nodulation and disease resistanc.</title>
        <authorList>
            <person name="Yuan L."/>
        </authorList>
    </citation>
    <scope>NUCLEOTIDE SEQUENCE [LARGE SCALE GENOMIC DNA]</scope>
    <source>
        <strain evidence="11">ZHUSHIDOU_FW_LH</strain>
        <tissue evidence="11">Leaf</tissue>
    </source>
</reference>
<keyword evidence="4 8" id="KW-1003">Cell membrane</keyword>
<protein>
    <recommendedName>
        <fullName evidence="8">CASP-like protein</fullName>
    </recommendedName>
</protein>
<evidence type="ECO:0000256" key="1">
    <source>
        <dbReference type="ARBA" id="ARBA00004651"/>
    </source>
</evidence>
<evidence type="ECO:0000256" key="8">
    <source>
        <dbReference type="RuleBase" id="RU361233"/>
    </source>
</evidence>
<organism evidence="11 12">
    <name type="scientific">Crotalaria pallida</name>
    <name type="common">Smooth rattlebox</name>
    <name type="synonym">Crotalaria striata</name>
    <dbReference type="NCBI Taxonomy" id="3830"/>
    <lineage>
        <taxon>Eukaryota</taxon>
        <taxon>Viridiplantae</taxon>
        <taxon>Streptophyta</taxon>
        <taxon>Embryophyta</taxon>
        <taxon>Tracheophyta</taxon>
        <taxon>Spermatophyta</taxon>
        <taxon>Magnoliopsida</taxon>
        <taxon>eudicotyledons</taxon>
        <taxon>Gunneridae</taxon>
        <taxon>Pentapetalae</taxon>
        <taxon>rosids</taxon>
        <taxon>fabids</taxon>
        <taxon>Fabales</taxon>
        <taxon>Fabaceae</taxon>
        <taxon>Papilionoideae</taxon>
        <taxon>50 kb inversion clade</taxon>
        <taxon>genistoids sensu lato</taxon>
        <taxon>core genistoids</taxon>
        <taxon>Crotalarieae</taxon>
        <taxon>Crotalaria</taxon>
    </lineage>
</organism>
<evidence type="ECO:0000256" key="7">
    <source>
        <dbReference type="ARBA" id="ARBA00023136"/>
    </source>
</evidence>
<feature type="domain" description="Casparian strip membrane protein" evidence="10">
    <location>
        <begin position="162"/>
        <end position="294"/>
    </location>
</feature>
<evidence type="ECO:0000313" key="11">
    <source>
        <dbReference type="EMBL" id="KAK7291635.1"/>
    </source>
</evidence>
<evidence type="ECO:0000313" key="12">
    <source>
        <dbReference type="Proteomes" id="UP001372338"/>
    </source>
</evidence>
<evidence type="ECO:0000256" key="6">
    <source>
        <dbReference type="ARBA" id="ARBA00022989"/>
    </source>
</evidence>
<dbReference type="PANTHER" id="PTHR33573">
    <property type="entry name" value="CASP-LIKE PROTEIN 4A4"/>
    <property type="match status" value="1"/>
</dbReference>
<evidence type="ECO:0000256" key="2">
    <source>
        <dbReference type="ARBA" id="ARBA00007651"/>
    </source>
</evidence>
<evidence type="ECO:0000256" key="4">
    <source>
        <dbReference type="ARBA" id="ARBA00022475"/>
    </source>
</evidence>
<dbReference type="AlphaFoldDB" id="A0AAN9PAK7"/>
<sequence>MKKSTSRNAESSTQLNSPHTPLRVGSSPRSDAGDPHDSHSPPLTFHSPENSLGNHHTDNSRAITIIENSPHHSHSHSHSSSPLPSPLPPSDHRSSPEDVPPELVMNRAMRQEPPPHATNYGQPAVGGRRGREESGGGRGKGRGRSPAPSQAKPKREGTGVAQKVALGFRVSELVLCLISFSVMAADKTQGWSGDSFDRYKEYRYCLSMNVIGFAYAAFQACDLVYQLVTGKHIINHHLRYHFDFFMDQVLAYLLISASSSAATRVDDWQSNWGKDEFTEMASASIGLSFLAFIAFAISSLISGYNLSTVYP</sequence>
<evidence type="ECO:0000256" key="5">
    <source>
        <dbReference type="ARBA" id="ARBA00022692"/>
    </source>
</evidence>
<comment type="similarity">
    <text evidence="2 8">Belongs to the Casparian strip membrane proteins (CASP) family.</text>
</comment>
<comment type="caution">
    <text evidence="8">Lacks conserved residue(s) required for the propagation of feature annotation.</text>
</comment>
<evidence type="ECO:0000256" key="9">
    <source>
        <dbReference type="SAM" id="MobiDB-lite"/>
    </source>
</evidence>
<dbReference type="GO" id="GO:0005886">
    <property type="term" value="C:plasma membrane"/>
    <property type="evidence" value="ECO:0007669"/>
    <property type="project" value="UniProtKB-SubCell"/>
</dbReference>
<feature type="transmembrane region" description="Helical" evidence="8">
    <location>
        <begin position="204"/>
        <end position="228"/>
    </location>
</feature>
<comment type="caution">
    <text evidence="11">The sequence shown here is derived from an EMBL/GenBank/DDBJ whole genome shotgun (WGS) entry which is preliminary data.</text>
</comment>